<dbReference type="InterPro" id="IPR029056">
    <property type="entry name" value="Ribokinase-like"/>
</dbReference>
<dbReference type="SUPFAM" id="SSF53613">
    <property type="entry name" value="Ribokinase-like"/>
    <property type="match status" value="1"/>
</dbReference>
<dbReference type="PROSITE" id="PS00584">
    <property type="entry name" value="PFKB_KINASES_2"/>
    <property type="match status" value="1"/>
</dbReference>
<keyword evidence="5" id="KW-1185">Reference proteome</keyword>
<evidence type="ECO:0000259" key="3">
    <source>
        <dbReference type="Pfam" id="PF00294"/>
    </source>
</evidence>
<dbReference type="InterPro" id="IPR002173">
    <property type="entry name" value="Carboh/pur_kinase_PfkB_CS"/>
</dbReference>
<organism evidence="4 5">
    <name type="scientific">Gaopeijia maritima</name>
    <dbReference type="NCBI Taxonomy" id="3119007"/>
    <lineage>
        <taxon>Bacteria</taxon>
        <taxon>Pseudomonadati</taxon>
        <taxon>Gemmatimonadota</taxon>
        <taxon>Longimicrobiia</taxon>
        <taxon>Gaopeijiales</taxon>
        <taxon>Gaopeijiaceae</taxon>
        <taxon>Gaopeijia</taxon>
    </lineage>
</organism>
<comment type="caution">
    <text evidence="4">The sequence shown here is derived from an EMBL/GenBank/DDBJ whole genome shotgun (WGS) entry which is preliminary data.</text>
</comment>
<keyword evidence="1" id="KW-0808">Transferase</keyword>
<keyword evidence="2 4" id="KW-0418">Kinase</keyword>
<gene>
    <name evidence="4" type="ORF">WI372_09385</name>
</gene>
<dbReference type="EMBL" id="JBBHLI010000004">
    <property type="protein sequence ID" value="MEK9501190.1"/>
    <property type="molecule type" value="Genomic_DNA"/>
</dbReference>
<dbReference type="InterPro" id="IPR011611">
    <property type="entry name" value="PfkB_dom"/>
</dbReference>
<evidence type="ECO:0000313" key="5">
    <source>
        <dbReference type="Proteomes" id="UP001484239"/>
    </source>
</evidence>
<evidence type="ECO:0000256" key="2">
    <source>
        <dbReference type="ARBA" id="ARBA00022777"/>
    </source>
</evidence>
<dbReference type="RefSeq" id="WP_405277313.1">
    <property type="nucleotide sequence ID" value="NZ_CP144380.1"/>
</dbReference>
<proteinExistence type="predicted"/>
<evidence type="ECO:0000313" key="4">
    <source>
        <dbReference type="EMBL" id="MEK9501190.1"/>
    </source>
</evidence>
<reference evidence="4 5" key="1">
    <citation type="submission" date="2024-02" db="EMBL/GenBank/DDBJ databases">
        <title>A novel Gemmatimonadota bacterium.</title>
        <authorList>
            <person name="Du Z.-J."/>
            <person name="Ye Y.-Q."/>
        </authorList>
    </citation>
    <scope>NUCLEOTIDE SEQUENCE [LARGE SCALE GENOMIC DNA]</scope>
    <source>
        <strain evidence="4 5">DH-20</strain>
    </source>
</reference>
<dbReference type="Pfam" id="PF00294">
    <property type="entry name" value="PfkB"/>
    <property type="match status" value="1"/>
</dbReference>
<protein>
    <submittedName>
        <fullName evidence="4">PfkB family carbohydrate kinase</fullName>
    </submittedName>
</protein>
<accession>A0ABU9EB74</accession>
<dbReference type="Proteomes" id="UP001484239">
    <property type="component" value="Unassembled WGS sequence"/>
</dbReference>
<dbReference type="GO" id="GO:0016301">
    <property type="term" value="F:kinase activity"/>
    <property type="evidence" value="ECO:0007669"/>
    <property type="project" value="UniProtKB-KW"/>
</dbReference>
<name>A0ABU9EB74_9BACT</name>
<dbReference type="PANTHER" id="PTHR10584:SF166">
    <property type="entry name" value="RIBOKINASE"/>
    <property type="match status" value="1"/>
</dbReference>
<sequence>MIPTPMSILVVGSVALDTVDTPFGSADRVLGGSANYFAAAASLFEAASVRMVGVVGADYPMADLDFLAGRGVDLTGIEQAAGESFSWKGRYHYDLNSRDTLWTRLGVFAEFQPRIPEAFRASKHVFLGNIDPVLQLDVLDQVESPELVACDTMNFWIEGSRDALLKLLARVDLIMVNDAEARQLADEPNLLKAARWIRERGPKWVVIKKGEHGAMLYADERIFFVPGFPLESVYDPTGAGDAFAGGFMGYLASAPTIDTTALRAAMVYGSATGSFAVEAFSVDRFRTLGIGEVARRVDDFREMTFFEHDTSTIHG</sequence>
<feature type="domain" description="Carbohydrate kinase PfkB" evidence="3">
    <location>
        <begin position="28"/>
        <end position="281"/>
    </location>
</feature>
<evidence type="ECO:0000256" key="1">
    <source>
        <dbReference type="ARBA" id="ARBA00022679"/>
    </source>
</evidence>
<dbReference type="Gene3D" id="3.40.1190.20">
    <property type="match status" value="1"/>
</dbReference>
<dbReference type="PANTHER" id="PTHR10584">
    <property type="entry name" value="SUGAR KINASE"/>
    <property type="match status" value="1"/>
</dbReference>